<evidence type="ECO:0000256" key="5">
    <source>
        <dbReference type="ARBA" id="ARBA00023242"/>
    </source>
</evidence>
<comment type="similarity">
    <text evidence="6">Belongs to the XRCC4-XLF family. XLF subfamily.</text>
</comment>
<feature type="compositionally biased region" description="Basic and acidic residues" evidence="9">
    <location>
        <begin position="486"/>
        <end position="497"/>
    </location>
</feature>
<dbReference type="InterPro" id="IPR038051">
    <property type="entry name" value="XRCC4-like_N_sf"/>
</dbReference>
<dbReference type="Pfam" id="PF09302">
    <property type="entry name" value="XLF"/>
    <property type="match status" value="1"/>
</dbReference>
<feature type="domain" description="XLF-like N-terminal" evidence="10">
    <location>
        <begin position="4"/>
        <end position="127"/>
    </location>
</feature>
<dbReference type="EMBL" id="PQXM01000292">
    <property type="protein sequence ID" value="TGO74290.1"/>
    <property type="molecule type" value="Genomic_DNA"/>
</dbReference>
<dbReference type="PANTHER" id="PTHR32235">
    <property type="entry name" value="NON-HOMOLOGOUS END-JOINING FACTOR 1"/>
    <property type="match status" value="1"/>
</dbReference>
<evidence type="ECO:0000256" key="7">
    <source>
        <dbReference type="ARBA" id="ARBA00044529"/>
    </source>
</evidence>
<feature type="coiled-coil region" evidence="8">
    <location>
        <begin position="143"/>
        <end position="177"/>
    </location>
</feature>
<dbReference type="PANTHER" id="PTHR32235:SF1">
    <property type="entry name" value="NON-HOMOLOGOUS END-JOINING FACTOR 1"/>
    <property type="match status" value="1"/>
</dbReference>
<evidence type="ECO:0000256" key="9">
    <source>
        <dbReference type="SAM" id="MobiDB-lite"/>
    </source>
</evidence>
<evidence type="ECO:0000256" key="6">
    <source>
        <dbReference type="ARBA" id="ARBA00025747"/>
    </source>
</evidence>
<proteinExistence type="inferred from homology"/>
<organism evidence="12 13">
    <name type="scientific">Botrytis elliptica</name>
    <dbReference type="NCBI Taxonomy" id="278938"/>
    <lineage>
        <taxon>Eukaryota</taxon>
        <taxon>Fungi</taxon>
        <taxon>Dikarya</taxon>
        <taxon>Ascomycota</taxon>
        <taxon>Pezizomycotina</taxon>
        <taxon>Leotiomycetes</taxon>
        <taxon>Helotiales</taxon>
        <taxon>Sclerotiniaceae</taxon>
        <taxon>Botrytis</taxon>
    </lineage>
</organism>
<accession>A0A4Z1JRS6</accession>
<evidence type="ECO:0000259" key="11">
    <source>
        <dbReference type="Pfam" id="PF21928"/>
    </source>
</evidence>
<dbReference type="GO" id="GO:0032807">
    <property type="term" value="C:DNA ligase IV complex"/>
    <property type="evidence" value="ECO:0007669"/>
    <property type="project" value="TreeGrafter"/>
</dbReference>
<keyword evidence="13" id="KW-1185">Reference proteome</keyword>
<sequence>MAAWRPLKLSNSAGAQPPPFLISSKFNNDSYLVQLTDLTNTWVESVDRDAIIERSREGNTSIDPSEDEDQLSIFLEKIGLGLAGGNDTSLSLQVGPEIGDISPSLLLHVTIQLPGGLKDLEWRYELALQTPKGTVDKLLLPSLIALQEKKKEVKELVELLEEKDAVIQKLVDTLENQGTDLGTIFHQVAGRPGKKIDRKKASEKIQGLKIFDVEAWKQKSGSDKPDDKWELLNNVFGGNDISPNISKTNSLGADDRKHNWWEHMQGKTVGTLGNKLATNATGSSWRSTQQEHTQHEDDFQVQSTPPHLSRTRAKPDVSMDDSTDDDDDDDLDAPSQRSRVPDNLSISQARAPSPDRTLSPSPPRVKPLVKLGTKRKVPTPTPPSENADDTTEDEEPIPDSLHSTNAIDNNDNDNDTTDDEAPSSPPPKRQQTPKASPAKQKGKLGKIGGKKASPEPESEPEPEPIVEPEAIKVRPKRGMLGKIGGKKKETASIHDIDSQSSTSPKKKLGTIGGKKTAIEGASQEEDIPDEVNRGRGRAPTTEEMEKSREKTPPPRETSEERADKKRAILKKELEAKSKAPAKKKRKF</sequence>
<evidence type="ECO:0000313" key="13">
    <source>
        <dbReference type="Proteomes" id="UP000297229"/>
    </source>
</evidence>
<dbReference type="GO" id="GO:0045027">
    <property type="term" value="F:DNA end binding"/>
    <property type="evidence" value="ECO:0007669"/>
    <property type="project" value="TreeGrafter"/>
</dbReference>
<dbReference type="Proteomes" id="UP000297229">
    <property type="component" value="Unassembled WGS sequence"/>
</dbReference>
<dbReference type="AlphaFoldDB" id="A0A4Z1JRS6"/>
<dbReference type="InterPro" id="IPR052287">
    <property type="entry name" value="NHEJ_factor"/>
</dbReference>
<feature type="compositionally biased region" description="Acidic residues" evidence="9">
    <location>
        <begin position="318"/>
        <end position="332"/>
    </location>
</feature>
<keyword evidence="4" id="KW-0234">DNA repair</keyword>
<keyword evidence="2" id="KW-0227">DNA damage</keyword>
<keyword evidence="5" id="KW-0539">Nucleus</keyword>
<evidence type="ECO:0000256" key="2">
    <source>
        <dbReference type="ARBA" id="ARBA00022763"/>
    </source>
</evidence>
<evidence type="ECO:0000256" key="4">
    <source>
        <dbReference type="ARBA" id="ARBA00023204"/>
    </source>
</evidence>
<comment type="caution">
    <text evidence="12">The sequence shown here is derived from an EMBL/GenBank/DDBJ whole genome shotgun (WGS) entry which is preliminary data.</text>
</comment>
<dbReference type="OrthoDB" id="2155935at2759"/>
<dbReference type="Pfam" id="PF21928">
    <property type="entry name" value="XLF_CC"/>
    <property type="match status" value="1"/>
</dbReference>
<feature type="compositionally biased region" description="Basic and acidic residues" evidence="9">
    <location>
        <begin position="543"/>
        <end position="577"/>
    </location>
</feature>
<protein>
    <recommendedName>
        <fullName evidence="7">Non-homologous end-joining factor 1</fullName>
    </recommendedName>
</protein>
<keyword evidence="3" id="KW-0238">DNA-binding</keyword>
<dbReference type="Gene3D" id="2.170.210.10">
    <property type="entry name" value="DNA double-strand break repair and VJ recombination XRCC4, N-terminal"/>
    <property type="match status" value="1"/>
</dbReference>
<feature type="domain" description="XLF-like coiled-coil region" evidence="11">
    <location>
        <begin position="135"/>
        <end position="182"/>
    </location>
</feature>
<comment type="subcellular location">
    <subcellularLocation>
        <location evidence="1">Nucleus</location>
    </subcellularLocation>
</comment>
<dbReference type="CDD" id="cd22285">
    <property type="entry name" value="HD_XLF_N"/>
    <property type="match status" value="1"/>
</dbReference>
<evidence type="ECO:0000256" key="1">
    <source>
        <dbReference type="ARBA" id="ARBA00004123"/>
    </source>
</evidence>
<name>A0A4Z1JRS6_9HELO</name>
<dbReference type="STRING" id="278938.A0A4Z1JRS6"/>
<evidence type="ECO:0000256" key="3">
    <source>
        <dbReference type="ARBA" id="ARBA00023125"/>
    </source>
</evidence>
<dbReference type="InterPro" id="IPR015381">
    <property type="entry name" value="XLF-like_N"/>
</dbReference>
<feature type="compositionally biased region" description="Acidic residues" evidence="9">
    <location>
        <begin position="386"/>
        <end position="397"/>
    </location>
</feature>
<dbReference type="GO" id="GO:0006303">
    <property type="term" value="P:double-strand break repair via nonhomologous end joining"/>
    <property type="evidence" value="ECO:0007669"/>
    <property type="project" value="UniProtKB-ARBA"/>
</dbReference>
<gene>
    <name evidence="12" type="ORF">BELL_0294g00130</name>
</gene>
<evidence type="ECO:0000259" key="10">
    <source>
        <dbReference type="Pfam" id="PF09302"/>
    </source>
</evidence>
<evidence type="ECO:0000256" key="8">
    <source>
        <dbReference type="SAM" id="Coils"/>
    </source>
</evidence>
<feature type="compositionally biased region" description="Acidic residues" evidence="9">
    <location>
        <begin position="456"/>
        <end position="466"/>
    </location>
</feature>
<feature type="region of interest" description="Disordered" evidence="9">
    <location>
        <begin position="271"/>
        <end position="587"/>
    </location>
</feature>
<dbReference type="InterPro" id="IPR053829">
    <property type="entry name" value="XLF-like_CC"/>
</dbReference>
<keyword evidence="8" id="KW-0175">Coiled coil</keyword>
<feature type="compositionally biased region" description="Acidic residues" evidence="9">
    <location>
        <begin position="410"/>
        <end position="421"/>
    </location>
</feature>
<reference evidence="12 13" key="1">
    <citation type="submission" date="2017-12" db="EMBL/GenBank/DDBJ databases">
        <title>Comparative genomics of Botrytis spp.</title>
        <authorList>
            <person name="Valero-Jimenez C.A."/>
            <person name="Tapia P."/>
            <person name="Veloso J."/>
            <person name="Silva-Moreno E."/>
            <person name="Staats M."/>
            <person name="Valdes J.H."/>
            <person name="Van Kan J.A.L."/>
        </authorList>
    </citation>
    <scope>NUCLEOTIDE SEQUENCE [LARGE SCALE GENOMIC DNA]</scope>
    <source>
        <strain evidence="12 13">Be9601</strain>
    </source>
</reference>
<evidence type="ECO:0000313" key="12">
    <source>
        <dbReference type="EMBL" id="TGO74290.1"/>
    </source>
</evidence>
<feature type="compositionally biased region" description="Polar residues" evidence="9">
    <location>
        <begin position="276"/>
        <end position="291"/>
    </location>
</feature>